<evidence type="ECO:0000313" key="8">
    <source>
        <dbReference type="Proteomes" id="UP000316471"/>
    </source>
</evidence>
<keyword evidence="8" id="KW-1185">Reference proteome</keyword>
<dbReference type="EMBL" id="VLKP01000008">
    <property type="protein sequence ID" value="TWI09383.1"/>
    <property type="molecule type" value="Genomic_DNA"/>
</dbReference>
<keyword evidence="4" id="KW-0862">Zinc</keyword>
<keyword evidence="1" id="KW-0645">Protease</keyword>
<keyword evidence="3" id="KW-0378">Hydrolase</keyword>
<name>A0A562LP85_9GAMM</name>
<evidence type="ECO:0000256" key="4">
    <source>
        <dbReference type="ARBA" id="ARBA00022833"/>
    </source>
</evidence>
<dbReference type="InterPro" id="IPR025657">
    <property type="entry name" value="RadC_JAB"/>
</dbReference>
<dbReference type="GO" id="GO:0006508">
    <property type="term" value="P:proteolysis"/>
    <property type="evidence" value="ECO:0007669"/>
    <property type="project" value="UniProtKB-KW"/>
</dbReference>
<evidence type="ECO:0000256" key="1">
    <source>
        <dbReference type="ARBA" id="ARBA00022670"/>
    </source>
</evidence>
<dbReference type="Gene3D" id="3.40.140.10">
    <property type="entry name" value="Cytidine Deaminase, domain 2"/>
    <property type="match status" value="1"/>
</dbReference>
<organism evidence="7 8">
    <name type="scientific">Aerolutibacter ruishenii</name>
    <dbReference type="NCBI Taxonomy" id="686800"/>
    <lineage>
        <taxon>Bacteria</taxon>
        <taxon>Pseudomonadati</taxon>
        <taxon>Pseudomonadota</taxon>
        <taxon>Gammaproteobacteria</taxon>
        <taxon>Lysobacterales</taxon>
        <taxon>Lysobacteraceae</taxon>
        <taxon>Aerolutibacter</taxon>
    </lineage>
</organism>
<dbReference type="Pfam" id="PF04002">
    <property type="entry name" value="RadC"/>
    <property type="match status" value="1"/>
</dbReference>
<evidence type="ECO:0000256" key="2">
    <source>
        <dbReference type="ARBA" id="ARBA00022723"/>
    </source>
</evidence>
<dbReference type="GO" id="GO:0046872">
    <property type="term" value="F:metal ion binding"/>
    <property type="evidence" value="ECO:0007669"/>
    <property type="project" value="UniProtKB-KW"/>
</dbReference>
<dbReference type="GO" id="GO:0008237">
    <property type="term" value="F:metallopeptidase activity"/>
    <property type="evidence" value="ECO:0007669"/>
    <property type="project" value="UniProtKB-KW"/>
</dbReference>
<dbReference type="InterPro" id="IPR037518">
    <property type="entry name" value="MPN"/>
</dbReference>
<dbReference type="PANTHER" id="PTHR30471">
    <property type="entry name" value="DNA REPAIR PROTEIN RADC"/>
    <property type="match status" value="1"/>
</dbReference>
<evidence type="ECO:0000259" key="6">
    <source>
        <dbReference type="PROSITE" id="PS50249"/>
    </source>
</evidence>
<reference evidence="7 8" key="1">
    <citation type="journal article" date="2015" name="Stand. Genomic Sci.">
        <title>Genomic Encyclopedia of Bacterial and Archaeal Type Strains, Phase III: the genomes of soil and plant-associated and newly described type strains.</title>
        <authorList>
            <person name="Whitman W.B."/>
            <person name="Woyke T."/>
            <person name="Klenk H.P."/>
            <person name="Zhou Y."/>
            <person name="Lilburn T.G."/>
            <person name="Beck B.J."/>
            <person name="De Vos P."/>
            <person name="Vandamme P."/>
            <person name="Eisen J.A."/>
            <person name="Garrity G."/>
            <person name="Hugenholtz P."/>
            <person name="Kyrpides N.C."/>
        </authorList>
    </citation>
    <scope>NUCLEOTIDE SEQUENCE [LARGE SCALE GENOMIC DNA]</scope>
    <source>
        <strain evidence="7 8">CGMCC 1.10136</strain>
    </source>
</reference>
<keyword evidence="5" id="KW-0482">Metalloprotease</keyword>
<gene>
    <name evidence="7" type="ORF">IP93_01999</name>
</gene>
<dbReference type="Proteomes" id="UP000316471">
    <property type="component" value="Unassembled WGS sequence"/>
</dbReference>
<dbReference type="CDD" id="cd08071">
    <property type="entry name" value="MPN_DUF2466"/>
    <property type="match status" value="1"/>
</dbReference>
<dbReference type="PANTHER" id="PTHR30471:SF3">
    <property type="entry name" value="UPF0758 PROTEIN YEES-RELATED"/>
    <property type="match status" value="1"/>
</dbReference>
<dbReference type="InterPro" id="IPR001405">
    <property type="entry name" value="UPF0758"/>
</dbReference>
<proteinExistence type="predicted"/>
<feature type="domain" description="MPN" evidence="6">
    <location>
        <begin position="34"/>
        <end position="156"/>
    </location>
</feature>
<evidence type="ECO:0000313" key="7">
    <source>
        <dbReference type="EMBL" id="TWI09383.1"/>
    </source>
</evidence>
<dbReference type="OrthoDB" id="9804482at2"/>
<comment type="caution">
    <text evidence="7">The sequence shown here is derived from an EMBL/GenBank/DDBJ whole genome shotgun (WGS) entry which is preliminary data.</text>
</comment>
<accession>A0A562LP85</accession>
<dbReference type="RefSeq" id="WP_144815162.1">
    <property type="nucleotide sequence ID" value="NZ_VLKP01000008.1"/>
</dbReference>
<dbReference type="PROSITE" id="PS50249">
    <property type="entry name" value="MPN"/>
    <property type="match status" value="1"/>
</dbReference>
<dbReference type="AlphaFoldDB" id="A0A562LP85"/>
<protein>
    <submittedName>
        <fullName evidence="7">DNA repair protein RadC</fullName>
    </submittedName>
</protein>
<evidence type="ECO:0000256" key="5">
    <source>
        <dbReference type="ARBA" id="ARBA00023049"/>
    </source>
</evidence>
<keyword evidence="2" id="KW-0479">Metal-binding</keyword>
<evidence type="ECO:0000256" key="3">
    <source>
        <dbReference type="ARBA" id="ARBA00022801"/>
    </source>
</evidence>
<sequence>MRFPVPLSDAEQKILLRAEDLLTRCHNRISEQTALSDPSTAGKLFQMRLGAHEREIFAVAFLDTRHRLIAFEDLHAGTVDGCEVHPRVVIQRALAHNAAAIMLGHVHPSGCLDPSAADRALTARIRSAVALVDIRLLDHFVVGTTGYTSMAALGWV</sequence>